<keyword evidence="1" id="KW-1133">Transmembrane helix</keyword>
<feature type="transmembrane region" description="Helical" evidence="1">
    <location>
        <begin position="42"/>
        <end position="63"/>
    </location>
</feature>
<keyword evidence="3" id="KW-1185">Reference proteome</keyword>
<dbReference type="RefSeq" id="WP_188658704.1">
    <property type="nucleotide sequence ID" value="NZ_BMIH01000003.1"/>
</dbReference>
<keyword evidence="1" id="KW-0812">Transmembrane</keyword>
<sequence>MLHRLFRLFVIKSKFEAFLVIYGLAVGATHRGAEYLGQYPGLGGRLLFGCCTIAVFMAGGRILDSLEREHAERW</sequence>
<protein>
    <submittedName>
        <fullName evidence="2">Uncharacterized protein</fullName>
    </submittedName>
</protein>
<proteinExistence type="predicted"/>
<name>A0A916T4I2_9SPHN</name>
<accession>A0A916T4I2</accession>
<gene>
    <name evidence="2" type="ORF">GCM10011380_20600</name>
</gene>
<dbReference type="EMBL" id="BMIH01000003">
    <property type="protein sequence ID" value="GGB31122.1"/>
    <property type="molecule type" value="Genomic_DNA"/>
</dbReference>
<reference evidence="2" key="1">
    <citation type="journal article" date="2014" name="Int. J. Syst. Evol. Microbiol.">
        <title>Complete genome sequence of Corynebacterium casei LMG S-19264T (=DSM 44701T), isolated from a smear-ripened cheese.</title>
        <authorList>
            <consortium name="US DOE Joint Genome Institute (JGI-PGF)"/>
            <person name="Walter F."/>
            <person name="Albersmeier A."/>
            <person name="Kalinowski J."/>
            <person name="Ruckert C."/>
        </authorList>
    </citation>
    <scope>NUCLEOTIDE SEQUENCE</scope>
    <source>
        <strain evidence="2">CGMCC 1.15330</strain>
    </source>
</reference>
<keyword evidence="1" id="KW-0472">Membrane</keyword>
<organism evidence="2 3">
    <name type="scientific">Sphingomonas metalli</name>
    <dbReference type="NCBI Taxonomy" id="1779358"/>
    <lineage>
        <taxon>Bacteria</taxon>
        <taxon>Pseudomonadati</taxon>
        <taxon>Pseudomonadota</taxon>
        <taxon>Alphaproteobacteria</taxon>
        <taxon>Sphingomonadales</taxon>
        <taxon>Sphingomonadaceae</taxon>
        <taxon>Sphingomonas</taxon>
    </lineage>
</organism>
<evidence type="ECO:0000256" key="1">
    <source>
        <dbReference type="SAM" id="Phobius"/>
    </source>
</evidence>
<comment type="caution">
    <text evidence="2">The sequence shown here is derived from an EMBL/GenBank/DDBJ whole genome shotgun (WGS) entry which is preliminary data.</text>
</comment>
<evidence type="ECO:0000313" key="3">
    <source>
        <dbReference type="Proteomes" id="UP000623067"/>
    </source>
</evidence>
<reference evidence="2" key="2">
    <citation type="submission" date="2020-09" db="EMBL/GenBank/DDBJ databases">
        <authorList>
            <person name="Sun Q."/>
            <person name="Zhou Y."/>
        </authorList>
    </citation>
    <scope>NUCLEOTIDE SEQUENCE</scope>
    <source>
        <strain evidence="2">CGMCC 1.15330</strain>
    </source>
</reference>
<dbReference type="AlphaFoldDB" id="A0A916T4I2"/>
<dbReference type="Proteomes" id="UP000623067">
    <property type="component" value="Unassembled WGS sequence"/>
</dbReference>
<evidence type="ECO:0000313" key="2">
    <source>
        <dbReference type="EMBL" id="GGB31122.1"/>
    </source>
</evidence>